<accession>A0A2P4UIC6</accession>
<evidence type="ECO:0008006" key="4">
    <source>
        <dbReference type="Google" id="ProtNLM"/>
    </source>
</evidence>
<dbReference type="Proteomes" id="UP000242367">
    <property type="component" value="Unassembled WGS sequence"/>
</dbReference>
<name>A0A2P4UIC6_9ACTN</name>
<comment type="caution">
    <text evidence="2">The sequence shown here is derived from an EMBL/GenBank/DDBJ whole genome shotgun (WGS) entry which is preliminary data.</text>
</comment>
<evidence type="ECO:0000256" key="1">
    <source>
        <dbReference type="SAM" id="SignalP"/>
    </source>
</evidence>
<feature type="chain" id="PRO_5015122278" description="Secreted protein" evidence="1">
    <location>
        <begin position="26"/>
        <end position="96"/>
    </location>
</feature>
<protein>
    <recommendedName>
        <fullName evidence="4">Secreted protein</fullName>
    </recommendedName>
</protein>
<evidence type="ECO:0000313" key="2">
    <source>
        <dbReference type="EMBL" id="POM24803.1"/>
    </source>
</evidence>
<feature type="signal peptide" evidence="1">
    <location>
        <begin position="1"/>
        <end position="25"/>
    </location>
</feature>
<gene>
    <name evidence="2" type="ORF">BTM25_34410</name>
</gene>
<dbReference type="RefSeq" id="WP_103563889.1">
    <property type="nucleotide sequence ID" value="NZ_MTBP01000002.1"/>
</dbReference>
<keyword evidence="1" id="KW-0732">Signal</keyword>
<proteinExistence type="predicted"/>
<organism evidence="2 3">
    <name type="scientific">Actinomadura rubteroloni</name>
    <dbReference type="NCBI Taxonomy" id="1926885"/>
    <lineage>
        <taxon>Bacteria</taxon>
        <taxon>Bacillati</taxon>
        <taxon>Actinomycetota</taxon>
        <taxon>Actinomycetes</taxon>
        <taxon>Streptosporangiales</taxon>
        <taxon>Thermomonosporaceae</taxon>
        <taxon>Actinomadura</taxon>
    </lineage>
</organism>
<evidence type="ECO:0000313" key="3">
    <source>
        <dbReference type="Proteomes" id="UP000242367"/>
    </source>
</evidence>
<dbReference type="EMBL" id="MTBP01000002">
    <property type="protein sequence ID" value="POM24803.1"/>
    <property type="molecule type" value="Genomic_DNA"/>
</dbReference>
<reference evidence="2 3" key="1">
    <citation type="journal article" date="2017" name="Chemistry">
        <title>Isolation, Biosynthesis and Chemical Modifications of Rubterolones A-F: Rare Tropolone Alkaloids from Actinomadura sp. 5-2.</title>
        <authorList>
            <person name="Guo H."/>
            <person name="Benndorf R."/>
            <person name="Leichnitz D."/>
            <person name="Klassen J.L."/>
            <person name="Vollmers J."/>
            <person name="Gorls H."/>
            <person name="Steinacker M."/>
            <person name="Weigel C."/>
            <person name="Dahse H.M."/>
            <person name="Kaster A.K."/>
            <person name="de Beer Z.W."/>
            <person name="Poulsen M."/>
            <person name="Beemelmanns C."/>
        </authorList>
    </citation>
    <scope>NUCLEOTIDE SEQUENCE [LARGE SCALE GENOMIC DNA]</scope>
    <source>
        <strain evidence="2 3">5-2</strain>
    </source>
</reference>
<keyword evidence="3" id="KW-1185">Reference proteome</keyword>
<dbReference type="AlphaFoldDB" id="A0A2P4UIC6"/>
<sequence precursor="true">MKAMKIGAVLVAAVLGGIPALPAAADEPAVYTCEDATMTPSFPSNVFAHDCAGPDGDGVAPGRVVIAKYNQARDCKRVHAYENGQVRGYECELVHP</sequence>